<sequence length="215" mass="23950">MLYSPVRTHAFSKRNILTGWSKAGLFPFNPERVLRDLQKPAPEALIDPPSTQEQSAIPRTPLTPVCVESLIPLQKKIVEQDARDLDDDKKLNLTSHLTKIVKATSTLYATDRLQKEQIHFLHKANGAAERRTATKSFVLAKGQGKVMSYDDLVEARGKREEKAVSTRQGSKKRCRMRGSEEVHVGSAGTETDTMIGSERHSSQEVQSAAPTAHMY</sequence>
<accession>A0AAE0WIP2</accession>
<name>A0AAE0WIP2_9PEZI</name>
<evidence type="ECO:0000313" key="3">
    <source>
        <dbReference type="Proteomes" id="UP001274830"/>
    </source>
</evidence>
<evidence type="ECO:0000313" key="2">
    <source>
        <dbReference type="EMBL" id="KAK3670778.1"/>
    </source>
</evidence>
<proteinExistence type="predicted"/>
<protein>
    <submittedName>
        <fullName evidence="2">Uncharacterized protein</fullName>
    </submittedName>
</protein>
<dbReference type="EMBL" id="JAUTXT010000051">
    <property type="protein sequence ID" value="KAK3670778.1"/>
    <property type="molecule type" value="Genomic_DNA"/>
</dbReference>
<organism evidence="2 3">
    <name type="scientific">Recurvomyces mirabilis</name>
    <dbReference type="NCBI Taxonomy" id="574656"/>
    <lineage>
        <taxon>Eukaryota</taxon>
        <taxon>Fungi</taxon>
        <taxon>Dikarya</taxon>
        <taxon>Ascomycota</taxon>
        <taxon>Pezizomycotina</taxon>
        <taxon>Dothideomycetes</taxon>
        <taxon>Dothideomycetidae</taxon>
        <taxon>Mycosphaerellales</taxon>
        <taxon>Teratosphaeriaceae</taxon>
        <taxon>Recurvomyces</taxon>
    </lineage>
</organism>
<feature type="region of interest" description="Disordered" evidence="1">
    <location>
        <begin position="160"/>
        <end position="215"/>
    </location>
</feature>
<reference evidence="2" key="1">
    <citation type="submission" date="2023-07" db="EMBL/GenBank/DDBJ databases">
        <title>Black Yeasts Isolated from many extreme environments.</title>
        <authorList>
            <person name="Coleine C."/>
            <person name="Stajich J.E."/>
            <person name="Selbmann L."/>
        </authorList>
    </citation>
    <scope>NUCLEOTIDE SEQUENCE</scope>
    <source>
        <strain evidence="2">CCFEE 5485</strain>
    </source>
</reference>
<comment type="caution">
    <text evidence="2">The sequence shown here is derived from an EMBL/GenBank/DDBJ whole genome shotgun (WGS) entry which is preliminary data.</text>
</comment>
<keyword evidence="3" id="KW-1185">Reference proteome</keyword>
<dbReference type="Proteomes" id="UP001274830">
    <property type="component" value="Unassembled WGS sequence"/>
</dbReference>
<evidence type="ECO:0000256" key="1">
    <source>
        <dbReference type="SAM" id="MobiDB-lite"/>
    </source>
</evidence>
<dbReference type="AlphaFoldDB" id="A0AAE0WIP2"/>
<gene>
    <name evidence="2" type="ORF">LTR78_009350</name>
</gene>